<dbReference type="AlphaFoldDB" id="A0A180GPW8"/>
<dbReference type="GO" id="GO:1990726">
    <property type="term" value="C:Lsm1-7-Pat1 complex"/>
    <property type="evidence" value="ECO:0007669"/>
    <property type="project" value="TreeGrafter"/>
</dbReference>
<keyword evidence="6" id="KW-0508">mRNA splicing</keyword>
<dbReference type="EMBL" id="ADAS02000037">
    <property type="protein sequence ID" value="OAV94735.1"/>
    <property type="molecule type" value="Genomic_DNA"/>
</dbReference>
<evidence type="ECO:0000256" key="8">
    <source>
        <dbReference type="ARBA" id="ARBA00023274"/>
    </source>
</evidence>
<dbReference type="SMART" id="SM00651">
    <property type="entry name" value="Sm"/>
    <property type="match status" value="1"/>
</dbReference>
<dbReference type="PROSITE" id="PS52002">
    <property type="entry name" value="SM"/>
    <property type="match status" value="1"/>
</dbReference>
<dbReference type="InterPro" id="IPR044641">
    <property type="entry name" value="Lsm7/SmG-like"/>
</dbReference>
<reference evidence="11" key="1">
    <citation type="submission" date="2009-11" db="EMBL/GenBank/DDBJ databases">
        <authorList>
            <consortium name="The Broad Institute Genome Sequencing Platform"/>
            <person name="Ward D."/>
            <person name="Feldgarden M."/>
            <person name="Earl A."/>
            <person name="Young S.K."/>
            <person name="Zeng Q."/>
            <person name="Koehrsen M."/>
            <person name="Alvarado L."/>
            <person name="Berlin A."/>
            <person name="Bochicchio J."/>
            <person name="Borenstein D."/>
            <person name="Chapman S.B."/>
            <person name="Chen Z."/>
            <person name="Engels R."/>
            <person name="Freedman E."/>
            <person name="Gellesch M."/>
            <person name="Goldberg J."/>
            <person name="Griggs A."/>
            <person name="Gujja S."/>
            <person name="Heilman E."/>
            <person name="Heiman D."/>
            <person name="Hepburn T."/>
            <person name="Howarth C."/>
            <person name="Jen D."/>
            <person name="Larson L."/>
            <person name="Lewis B."/>
            <person name="Mehta T."/>
            <person name="Park D."/>
            <person name="Pearson M."/>
            <person name="Roberts A."/>
            <person name="Saif S."/>
            <person name="Shea T."/>
            <person name="Shenoy N."/>
            <person name="Sisk P."/>
            <person name="Stolte C."/>
            <person name="Sykes S."/>
            <person name="Thomson T."/>
            <person name="Walk T."/>
            <person name="White J."/>
            <person name="Yandava C."/>
            <person name="Izard J."/>
            <person name="Baranova O.V."/>
            <person name="Blanton J.M."/>
            <person name="Tanner A.C."/>
            <person name="Dewhirst F.E."/>
            <person name="Haas B."/>
            <person name="Nusbaum C."/>
            <person name="Birren B."/>
        </authorList>
    </citation>
    <scope>NUCLEOTIDE SEQUENCE [LARGE SCALE GENOMIC DNA]</scope>
    <source>
        <strain evidence="11">1-1 BBBD Race 1</strain>
    </source>
</reference>
<evidence type="ECO:0000256" key="1">
    <source>
        <dbReference type="ARBA" id="ARBA00004123"/>
    </source>
</evidence>
<dbReference type="PANTHER" id="PTHR10553:SF5">
    <property type="entry name" value="U6 SNRNA-ASSOCIATED SM-LIKE PROTEIN LSM7"/>
    <property type="match status" value="1"/>
</dbReference>
<proteinExistence type="inferred from homology"/>
<gene>
    <name evidence="11" type="ORF">PTTG_26918</name>
</gene>
<dbReference type="InterPro" id="IPR010920">
    <property type="entry name" value="LSM_dom_sf"/>
</dbReference>
<keyword evidence="4" id="KW-0747">Spliceosome</keyword>
<sequence>MADRGRGGRGGSGGNSRGRGGGRSGGDDKPKREAILDLAKFADKRVRVKFMGGREITGILKGYDQLLNLVMDEVEEILREPEGATVTSPPKTRSLGLAVIRGTSLVVINPVDGYEEIANPFINQQ</sequence>
<dbReference type="GO" id="GO:0005688">
    <property type="term" value="C:U6 snRNP"/>
    <property type="evidence" value="ECO:0007669"/>
    <property type="project" value="TreeGrafter"/>
</dbReference>
<keyword evidence="5" id="KW-0694">RNA-binding</keyword>
<dbReference type="PIRSF" id="PIRSF037188">
    <property type="entry name" value="U6_snRNA_Lsm7"/>
    <property type="match status" value="1"/>
</dbReference>
<dbReference type="STRING" id="630390.A0A180GPW8"/>
<evidence type="ECO:0000313" key="12">
    <source>
        <dbReference type="EnsemblFungi" id="PTTG_26918-t43_1-p1"/>
    </source>
</evidence>
<evidence type="ECO:0000256" key="6">
    <source>
        <dbReference type="ARBA" id="ARBA00023187"/>
    </source>
</evidence>
<reference evidence="12 13" key="3">
    <citation type="journal article" date="2017" name="G3 (Bethesda)">
        <title>Comparative analysis highlights variable genome content of wheat rusts and divergence of the mating loci.</title>
        <authorList>
            <person name="Cuomo C.A."/>
            <person name="Bakkeren G."/>
            <person name="Khalil H.B."/>
            <person name="Panwar V."/>
            <person name="Joly D."/>
            <person name="Linning R."/>
            <person name="Sakthikumar S."/>
            <person name="Song X."/>
            <person name="Adiconis X."/>
            <person name="Fan L."/>
            <person name="Goldberg J.M."/>
            <person name="Levin J.Z."/>
            <person name="Young S."/>
            <person name="Zeng Q."/>
            <person name="Anikster Y."/>
            <person name="Bruce M."/>
            <person name="Wang M."/>
            <person name="Yin C."/>
            <person name="McCallum B."/>
            <person name="Szabo L.J."/>
            <person name="Hulbert S."/>
            <person name="Chen X."/>
            <person name="Fellers J.P."/>
        </authorList>
    </citation>
    <scope>NUCLEOTIDE SEQUENCE</scope>
    <source>
        <strain evidence="12">isolate 1-1 / race 1 (BBBD)</strain>
        <strain evidence="13">Isolate 1-1 / race 1 (BBBD)</strain>
    </source>
</reference>
<dbReference type="Pfam" id="PF01423">
    <property type="entry name" value="LSM"/>
    <property type="match status" value="1"/>
</dbReference>
<dbReference type="GO" id="GO:0005689">
    <property type="term" value="C:U12-type spliceosomal complex"/>
    <property type="evidence" value="ECO:0007669"/>
    <property type="project" value="TreeGrafter"/>
</dbReference>
<evidence type="ECO:0000313" key="13">
    <source>
        <dbReference type="Proteomes" id="UP000005240"/>
    </source>
</evidence>
<dbReference type="FunFam" id="2.30.30.100:FF:000062">
    <property type="entry name" value="Probable U6 snRNA-associated Sm-like protein LSm7"/>
    <property type="match status" value="1"/>
</dbReference>
<dbReference type="InterPro" id="IPR017132">
    <property type="entry name" value="Lsm7"/>
</dbReference>
<evidence type="ECO:0000256" key="3">
    <source>
        <dbReference type="ARBA" id="ARBA00022664"/>
    </source>
</evidence>
<dbReference type="GO" id="GO:0003723">
    <property type="term" value="F:RNA binding"/>
    <property type="evidence" value="ECO:0007669"/>
    <property type="project" value="UniProtKB-KW"/>
</dbReference>
<evidence type="ECO:0000256" key="4">
    <source>
        <dbReference type="ARBA" id="ARBA00022728"/>
    </source>
</evidence>
<dbReference type="InterPro" id="IPR001163">
    <property type="entry name" value="Sm_dom_euk/arc"/>
</dbReference>
<evidence type="ECO:0000256" key="5">
    <source>
        <dbReference type="ARBA" id="ARBA00022884"/>
    </source>
</evidence>
<evidence type="ECO:0000313" key="11">
    <source>
        <dbReference type="EMBL" id="OAV94735.1"/>
    </source>
</evidence>
<dbReference type="GO" id="GO:0097526">
    <property type="term" value="C:spliceosomal tri-snRNP complex"/>
    <property type="evidence" value="ECO:0007669"/>
    <property type="project" value="TreeGrafter"/>
</dbReference>
<reference evidence="11" key="2">
    <citation type="submission" date="2016-05" db="EMBL/GenBank/DDBJ databases">
        <title>Comparative analysis highlights variable genome content of wheat rusts and divergence of the mating loci.</title>
        <authorList>
            <person name="Cuomo C.A."/>
            <person name="Bakkeren G."/>
            <person name="Szabo L."/>
            <person name="Khalil H."/>
            <person name="Joly D."/>
            <person name="Goldberg J."/>
            <person name="Young S."/>
            <person name="Zeng Q."/>
            <person name="Fellers J."/>
        </authorList>
    </citation>
    <scope>NUCLEOTIDE SEQUENCE [LARGE SCALE GENOMIC DNA]</scope>
    <source>
        <strain evidence="11">1-1 BBBD Race 1</strain>
    </source>
</reference>
<name>A0A180GPW8_PUCT1</name>
<dbReference type="GO" id="GO:0071013">
    <property type="term" value="C:catalytic step 2 spliceosome"/>
    <property type="evidence" value="ECO:0007669"/>
    <property type="project" value="TreeGrafter"/>
</dbReference>
<dbReference type="Proteomes" id="UP000005240">
    <property type="component" value="Unassembled WGS sequence"/>
</dbReference>
<dbReference type="GO" id="GO:0071004">
    <property type="term" value="C:U2-type prespliceosome"/>
    <property type="evidence" value="ECO:0007669"/>
    <property type="project" value="TreeGrafter"/>
</dbReference>
<protein>
    <submittedName>
        <fullName evidence="12">Sm domain-containing protein</fullName>
    </submittedName>
</protein>
<keyword evidence="8" id="KW-0687">Ribonucleoprotein</keyword>
<feature type="compositionally biased region" description="Gly residues" evidence="9">
    <location>
        <begin position="8"/>
        <end position="24"/>
    </location>
</feature>
<keyword evidence="3" id="KW-0507">mRNA processing</keyword>
<dbReference type="VEuPathDB" id="FungiDB:PTTG_26918"/>
<evidence type="ECO:0000256" key="7">
    <source>
        <dbReference type="ARBA" id="ARBA00023242"/>
    </source>
</evidence>
<evidence type="ECO:0000256" key="2">
    <source>
        <dbReference type="ARBA" id="ARBA00006850"/>
    </source>
</evidence>
<evidence type="ECO:0000259" key="10">
    <source>
        <dbReference type="PROSITE" id="PS52002"/>
    </source>
</evidence>
<feature type="domain" description="Sm" evidence="10">
    <location>
        <begin position="33"/>
        <end position="114"/>
    </location>
</feature>
<feature type="region of interest" description="Disordered" evidence="9">
    <location>
        <begin position="1"/>
        <end position="31"/>
    </location>
</feature>
<dbReference type="PANTHER" id="PTHR10553">
    <property type="entry name" value="SMALL NUCLEAR RIBONUCLEOPROTEIN"/>
    <property type="match status" value="1"/>
</dbReference>
<comment type="subcellular location">
    <subcellularLocation>
        <location evidence="1">Nucleus</location>
    </subcellularLocation>
</comment>
<evidence type="ECO:0000256" key="9">
    <source>
        <dbReference type="SAM" id="MobiDB-lite"/>
    </source>
</evidence>
<reference evidence="12" key="4">
    <citation type="submission" date="2025-05" db="UniProtKB">
        <authorList>
            <consortium name="EnsemblFungi"/>
        </authorList>
    </citation>
    <scope>IDENTIFICATION</scope>
    <source>
        <strain evidence="12">isolate 1-1 / race 1 (BBBD)</strain>
    </source>
</reference>
<dbReference type="OrthoDB" id="274944at2759"/>
<keyword evidence="7" id="KW-0539">Nucleus</keyword>
<dbReference type="CDD" id="cd01729">
    <property type="entry name" value="LSm7"/>
    <property type="match status" value="1"/>
</dbReference>
<dbReference type="GO" id="GO:0000398">
    <property type="term" value="P:mRNA splicing, via spliceosome"/>
    <property type="evidence" value="ECO:0007669"/>
    <property type="project" value="InterPro"/>
</dbReference>
<dbReference type="SUPFAM" id="SSF50182">
    <property type="entry name" value="Sm-like ribonucleoproteins"/>
    <property type="match status" value="1"/>
</dbReference>
<organism evidence="11">
    <name type="scientific">Puccinia triticina (isolate 1-1 / race 1 (BBBD))</name>
    <name type="common">Brown leaf rust fungus</name>
    <dbReference type="NCBI Taxonomy" id="630390"/>
    <lineage>
        <taxon>Eukaryota</taxon>
        <taxon>Fungi</taxon>
        <taxon>Dikarya</taxon>
        <taxon>Basidiomycota</taxon>
        <taxon>Pucciniomycotina</taxon>
        <taxon>Pucciniomycetes</taxon>
        <taxon>Pucciniales</taxon>
        <taxon>Pucciniaceae</taxon>
        <taxon>Puccinia</taxon>
    </lineage>
</organism>
<dbReference type="GO" id="GO:0000956">
    <property type="term" value="P:nuclear-transcribed mRNA catabolic process"/>
    <property type="evidence" value="ECO:0007669"/>
    <property type="project" value="InterPro"/>
</dbReference>
<keyword evidence="13" id="KW-1185">Reference proteome</keyword>
<dbReference type="InterPro" id="IPR047575">
    <property type="entry name" value="Sm"/>
</dbReference>
<dbReference type="Gene3D" id="2.30.30.100">
    <property type="match status" value="1"/>
</dbReference>
<dbReference type="EnsemblFungi" id="PTTG_26918-t43_1">
    <property type="protein sequence ID" value="PTTG_26918-t43_1-p1"/>
    <property type="gene ID" value="PTTG_26918"/>
</dbReference>
<accession>A0A180GPW8</accession>
<comment type="similarity">
    <text evidence="2">Belongs to the snRNP Sm proteins family.</text>
</comment>